<sequence length="222" mass="24066">MSVQQLLEDGVDPCAADDKGRTALHFASCNGNDRIDLLGKGKRLKWVHLIVSSAVAFGPWGRPEPERWTGEHCITLGLSSLRRCGWLWPGGTAVALPATSAPDITIIQMLREYLERLGQHEQREQLDDLCSRLQMTSTKEQVDEVTDLLASFTSLSLQMQKIEKRPLIKGSLTLGNFLASAFSAVLIKNATSADLGPETSQKAGLGQGAPGALAIRKAFARA</sequence>
<dbReference type="SUPFAM" id="SSF48403">
    <property type="entry name" value="Ankyrin repeat"/>
    <property type="match status" value="1"/>
</dbReference>
<organism evidence="1 2">
    <name type="scientific">Chelonia mydas</name>
    <name type="common">Green sea-turtle</name>
    <name type="synonym">Chelonia agassizi</name>
    <dbReference type="NCBI Taxonomy" id="8469"/>
    <lineage>
        <taxon>Eukaryota</taxon>
        <taxon>Metazoa</taxon>
        <taxon>Chordata</taxon>
        <taxon>Craniata</taxon>
        <taxon>Vertebrata</taxon>
        <taxon>Euteleostomi</taxon>
        <taxon>Archelosauria</taxon>
        <taxon>Testudinata</taxon>
        <taxon>Testudines</taxon>
        <taxon>Cryptodira</taxon>
        <taxon>Durocryptodira</taxon>
        <taxon>Americhelydia</taxon>
        <taxon>Chelonioidea</taxon>
        <taxon>Cheloniidae</taxon>
        <taxon>Chelonia</taxon>
    </lineage>
</organism>
<name>M7AP52_CHEMY</name>
<protein>
    <submittedName>
        <fullName evidence="1">Ankyrin repeat domain-containing protein 54</fullName>
    </submittedName>
</protein>
<dbReference type="Gene3D" id="1.25.40.20">
    <property type="entry name" value="Ankyrin repeat-containing domain"/>
    <property type="match status" value="1"/>
</dbReference>
<evidence type="ECO:0000313" key="2">
    <source>
        <dbReference type="Proteomes" id="UP000031443"/>
    </source>
</evidence>
<evidence type="ECO:0000313" key="1">
    <source>
        <dbReference type="EMBL" id="EMP27036.1"/>
    </source>
</evidence>
<dbReference type="EMBL" id="KB574221">
    <property type="protein sequence ID" value="EMP27036.1"/>
    <property type="molecule type" value="Genomic_DNA"/>
</dbReference>
<proteinExistence type="predicted"/>
<dbReference type="Proteomes" id="UP000031443">
    <property type="component" value="Unassembled WGS sequence"/>
</dbReference>
<dbReference type="AlphaFoldDB" id="M7AP52"/>
<keyword evidence="2" id="KW-1185">Reference proteome</keyword>
<dbReference type="InterPro" id="IPR036770">
    <property type="entry name" value="Ankyrin_rpt-contain_sf"/>
</dbReference>
<gene>
    <name evidence="1" type="ORF">UY3_15882</name>
</gene>
<accession>M7AP52</accession>
<reference evidence="2" key="1">
    <citation type="journal article" date="2013" name="Nat. Genet.">
        <title>The draft genomes of soft-shell turtle and green sea turtle yield insights into the development and evolution of the turtle-specific body plan.</title>
        <authorList>
            <person name="Wang Z."/>
            <person name="Pascual-Anaya J."/>
            <person name="Zadissa A."/>
            <person name="Li W."/>
            <person name="Niimura Y."/>
            <person name="Huang Z."/>
            <person name="Li C."/>
            <person name="White S."/>
            <person name="Xiong Z."/>
            <person name="Fang D."/>
            <person name="Wang B."/>
            <person name="Ming Y."/>
            <person name="Chen Y."/>
            <person name="Zheng Y."/>
            <person name="Kuraku S."/>
            <person name="Pignatelli M."/>
            <person name="Herrero J."/>
            <person name="Beal K."/>
            <person name="Nozawa M."/>
            <person name="Li Q."/>
            <person name="Wang J."/>
            <person name="Zhang H."/>
            <person name="Yu L."/>
            <person name="Shigenobu S."/>
            <person name="Wang J."/>
            <person name="Liu J."/>
            <person name="Flicek P."/>
            <person name="Searle S."/>
            <person name="Wang J."/>
            <person name="Kuratani S."/>
            <person name="Yin Y."/>
            <person name="Aken B."/>
            <person name="Zhang G."/>
            <person name="Irie N."/>
        </authorList>
    </citation>
    <scope>NUCLEOTIDE SEQUENCE [LARGE SCALE GENOMIC DNA]</scope>
</reference>
<dbReference type="STRING" id="8469.M7AP52"/>